<dbReference type="Gene3D" id="3.40.50.1820">
    <property type="entry name" value="alpha/beta hydrolase"/>
    <property type="match status" value="1"/>
</dbReference>
<proteinExistence type="predicted"/>
<dbReference type="RefSeq" id="WP_188453049.1">
    <property type="nucleotide sequence ID" value="NZ_BMFS01000016.1"/>
</dbReference>
<evidence type="ECO:0008006" key="3">
    <source>
        <dbReference type="Google" id="ProtNLM"/>
    </source>
</evidence>
<dbReference type="PANTHER" id="PTHR37946">
    <property type="entry name" value="SLL1969 PROTEIN"/>
    <property type="match status" value="1"/>
</dbReference>
<dbReference type="EMBL" id="BMFS01000016">
    <property type="protein sequence ID" value="GGH08165.1"/>
    <property type="molecule type" value="Genomic_DNA"/>
</dbReference>
<dbReference type="PANTHER" id="PTHR37946:SF1">
    <property type="entry name" value="SLL1969 PROTEIN"/>
    <property type="match status" value="1"/>
</dbReference>
<reference evidence="2" key="1">
    <citation type="journal article" date="2019" name="Int. J. Syst. Evol. Microbiol.">
        <title>The Global Catalogue of Microorganisms (GCM) 10K type strain sequencing project: providing services to taxonomists for standard genome sequencing and annotation.</title>
        <authorList>
            <consortium name="The Broad Institute Genomics Platform"/>
            <consortium name="The Broad Institute Genome Sequencing Center for Infectious Disease"/>
            <person name="Wu L."/>
            <person name="Ma J."/>
        </authorList>
    </citation>
    <scope>NUCLEOTIDE SEQUENCE [LARGE SCALE GENOMIC DNA]</scope>
    <source>
        <strain evidence="2">CGMCC 1.12766</strain>
    </source>
</reference>
<evidence type="ECO:0000313" key="1">
    <source>
        <dbReference type="EMBL" id="GGH08165.1"/>
    </source>
</evidence>
<dbReference type="SUPFAM" id="SSF53474">
    <property type="entry name" value="alpha/beta-Hydrolases"/>
    <property type="match status" value="1"/>
</dbReference>
<sequence length="483" mass="53252">MPTRHVLTVHGWSARDTSMRKLATFLGGQGFAVEHVWLGGYPSMADEVHLADSARRLGELIREMQADGRLGPRFHVITHSTGALVVRQWLAFEHAHGGAPADNLVMLAPANFGSPLAVMGRSALGRLIKGWKNSFQTGTEFLHALEHGSELQERLALSDRLSRDGTRTSVFSEAGTRPYVLTGLDVFRPMGILGESAWDGTVRAASAHIDPQGVTVDFSQRGDDGLPSRRLWTRRGPESTPFAVLPDRHHLNITEPSERGDTGAGRLGRMILQALRIDDAAGYRQVREDWKALNAATRTLVQPDAETRRASLDSEEELGPDAFNEHYQIVFSVRDDTGLPVNDYFVWLTTPTENELSSGLGASVSRPEEYALRHVLKKVHVNRRDPSRRVFHIDRRELMKQGGLKSAMTPARLPLLAAGLTAPAPGKLISYFERGDAMGSGLIPLRSLTGDGEQFLKRYATHFIEVIVPRQPDESVFTVRASG</sequence>
<dbReference type="Proteomes" id="UP000648722">
    <property type="component" value="Unassembled WGS sequence"/>
</dbReference>
<protein>
    <recommendedName>
        <fullName evidence="3">Phospholipase</fullName>
    </recommendedName>
</protein>
<name>A0ABQ1XZW1_9PROT</name>
<comment type="caution">
    <text evidence="1">The sequence shown here is derived from an EMBL/GenBank/DDBJ whole genome shotgun (WGS) entry which is preliminary data.</text>
</comment>
<dbReference type="InterPro" id="IPR029058">
    <property type="entry name" value="AB_hydrolase_fold"/>
</dbReference>
<evidence type="ECO:0000313" key="2">
    <source>
        <dbReference type="Proteomes" id="UP000648722"/>
    </source>
</evidence>
<accession>A0ABQ1XZW1</accession>
<keyword evidence="2" id="KW-1185">Reference proteome</keyword>
<organism evidence="1 2">
    <name type="scientific">Glycocaulis albus</name>
    <dbReference type="NCBI Taxonomy" id="1382801"/>
    <lineage>
        <taxon>Bacteria</taxon>
        <taxon>Pseudomonadati</taxon>
        <taxon>Pseudomonadota</taxon>
        <taxon>Alphaproteobacteria</taxon>
        <taxon>Maricaulales</taxon>
        <taxon>Maricaulaceae</taxon>
        <taxon>Glycocaulis</taxon>
    </lineage>
</organism>
<gene>
    <name evidence="1" type="ORF">GCM10007420_26270</name>
</gene>